<accession>A0ABN9RIB2</accession>
<evidence type="ECO:0000256" key="1">
    <source>
        <dbReference type="SAM" id="MobiDB-lite"/>
    </source>
</evidence>
<dbReference type="EMBL" id="CAUYUJ010006831">
    <property type="protein sequence ID" value="CAK0818807.1"/>
    <property type="molecule type" value="Genomic_DNA"/>
</dbReference>
<organism evidence="2 3">
    <name type="scientific">Prorocentrum cordatum</name>
    <dbReference type="NCBI Taxonomy" id="2364126"/>
    <lineage>
        <taxon>Eukaryota</taxon>
        <taxon>Sar</taxon>
        <taxon>Alveolata</taxon>
        <taxon>Dinophyceae</taxon>
        <taxon>Prorocentrales</taxon>
        <taxon>Prorocentraceae</taxon>
        <taxon>Prorocentrum</taxon>
    </lineage>
</organism>
<dbReference type="Proteomes" id="UP001189429">
    <property type="component" value="Unassembled WGS sequence"/>
</dbReference>
<proteinExistence type="predicted"/>
<evidence type="ECO:0000313" key="2">
    <source>
        <dbReference type="EMBL" id="CAK0818807.1"/>
    </source>
</evidence>
<evidence type="ECO:0000313" key="3">
    <source>
        <dbReference type="Proteomes" id="UP001189429"/>
    </source>
</evidence>
<protein>
    <submittedName>
        <fullName evidence="2">Uncharacterized protein</fullName>
    </submittedName>
</protein>
<gene>
    <name evidence="2" type="ORF">PCOR1329_LOCUS20954</name>
</gene>
<feature type="compositionally biased region" description="Pro residues" evidence="1">
    <location>
        <begin position="8"/>
        <end position="17"/>
    </location>
</feature>
<sequence>MLEGPLRTAPPPPPVGPACPTSCAAPADPRGYRSEPPQLLSARGASPERFWSEPPQLISARGPRGGVPEPADEADTLASLRAVLHSSTGEEADALGPAPRRRVSARGAAEAACWASDGGAARGGSTSFGCDVAKLRMKVHEMKAALSEEAAQDGTGWTSCGAGPRRCPRRCWAATWFSTMRQVMIRGLGHERLPRLLRITKAGISVRLQKVSADPWSRCCTLLAACPPARSGPHSRRPPEL</sequence>
<name>A0ABN9RIB2_9DINO</name>
<comment type="caution">
    <text evidence="2">The sequence shown here is derived from an EMBL/GenBank/DDBJ whole genome shotgun (WGS) entry which is preliminary data.</text>
</comment>
<feature type="region of interest" description="Disordered" evidence="1">
    <location>
        <begin position="1"/>
        <end position="72"/>
    </location>
</feature>
<keyword evidence="3" id="KW-1185">Reference proteome</keyword>
<reference evidence="2" key="1">
    <citation type="submission" date="2023-10" db="EMBL/GenBank/DDBJ databases">
        <authorList>
            <person name="Chen Y."/>
            <person name="Shah S."/>
            <person name="Dougan E. K."/>
            <person name="Thang M."/>
            <person name="Chan C."/>
        </authorList>
    </citation>
    <scope>NUCLEOTIDE SEQUENCE [LARGE SCALE GENOMIC DNA]</scope>
</reference>